<proteinExistence type="predicted"/>
<dbReference type="PANTHER" id="PTHR24559">
    <property type="entry name" value="TRANSPOSON TY3-I GAG-POL POLYPROTEIN"/>
    <property type="match status" value="1"/>
</dbReference>
<dbReference type="Pfam" id="PF00078">
    <property type="entry name" value="RVT_1"/>
    <property type="match status" value="1"/>
</dbReference>
<dbReference type="FunFam" id="3.10.10.10:FF:000007">
    <property type="entry name" value="Retrovirus-related Pol polyprotein from transposon 17.6-like Protein"/>
    <property type="match status" value="1"/>
</dbReference>
<keyword evidence="4" id="KW-0540">Nuclease</keyword>
<accession>A0AAV8GX64</accession>
<dbReference type="CDD" id="cd00303">
    <property type="entry name" value="retropepsin_like"/>
    <property type="match status" value="1"/>
</dbReference>
<dbReference type="EMBL" id="JAMFTS010000001">
    <property type="protein sequence ID" value="KAJ4807897.1"/>
    <property type="molecule type" value="Genomic_DNA"/>
</dbReference>
<dbReference type="InterPro" id="IPR043128">
    <property type="entry name" value="Rev_trsase/Diguanyl_cyclase"/>
</dbReference>
<dbReference type="SUPFAM" id="SSF50630">
    <property type="entry name" value="Acid proteases"/>
    <property type="match status" value="1"/>
</dbReference>
<name>A0AAV8GX64_9POAL</name>
<dbReference type="Gene3D" id="3.10.10.10">
    <property type="entry name" value="HIV Type 1 Reverse Transcriptase, subunit A, domain 1"/>
    <property type="match status" value="1"/>
</dbReference>
<keyword evidence="2" id="KW-0808">Transferase</keyword>
<dbReference type="GO" id="GO:0008233">
    <property type="term" value="F:peptidase activity"/>
    <property type="evidence" value="ECO:0007669"/>
    <property type="project" value="UniProtKB-KW"/>
</dbReference>
<keyword evidence="1" id="KW-0645">Protease</keyword>
<dbReference type="InterPro" id="IPR021109">
    <property type="entry name" value="Peptidase_aspartic_dom_sf"/>
</dbReference>
<keyword evidence="3" id="KW-0548">Nucleotidyltransferase</keyword>
<dbReference type="SUPFAM" id="SSF56672">
    <property type="entry name" value="DNA/RNA polymerases"/>
    <property type="match status" value="1"/>
</dbReference>
<dbReference type="Gene3D" id="3.30.70.270">
    <property type="match status" value="1"/>
</dbReference>
<evidence type="ECO:0000313" key="10">
    <source>
        <dbReference type="Proteomes" id="UP001140206"/>
    </source>
</evidence>
<dbReference type="GO" id="GO:0006508">
    <property type="term" value="P:proteolysis"/>
    <property type="evidence" value="ECO:0007669"/>
    <property type="project" value="UniProtKB-KW"/>
</dbReference>
<dbReference type="PANTHER" id="PTHR24559:SF450">
    <property type="entry name" value="RNA-DIRECTED DNA POLYMERASE HOMOLOG"/>
    <property type="match status" value="1"/>
</dbReference>
<evidence type="ECO:0000256" key="6">
    <source>
        <dbReference type="ARBA" id="ARBA00022801"/>
    </source>
</evidence>
<evidence type="ECO:0000256" key="4">
    <source>
        <dbReference type="ARBA" id="ARBA00022722"/>
    </source>
</evidence>
<dbReference type="InterPro" id="IPR053134">
    <property type="entry name" value="RNA-dir_DNA_polymerase"/>
</dbReference>
<dbReference type="Gene3D" id="2.40.70.10">
    <property type="entry name" value="Acid Proteases"/>
    <property type="match status" value="1"/>
</dbReference>
<gene>
    <name evidence="9" type="ORF">LUZ62_020463</name>
</gene>
<dbReference type="Pfam" id="PF08284">
    <property type="entry name" value="RVP_2"/>
    <property type="match status" value="1"/>
</dbReference>
<evidence type="ECO:0000256" key="1">
    <source>
        <dbReference type="ARBA" id="ARBA00022670"/>
    </source>
</evidence>
<comment type="caution">
    <text evidence="9">The sequence shown here is derived from an EMBL/GenBank/DDBJ whole genome shotgun (WGS) entry which is preliminary data.</text>
</comment>
<dbReference type="AlphaFoldDB" id="A0AAV8GX64"/>
<dbReference type="Proteomes" id="UP001140206">
    <property type="component" value="Chromosome 1"/>
</dbReference>
<evidence type="ECO:0000256" key="7">
    <source>
        <dbReference type="ARBA" id="ARBA00022918"/>
    </source>
</evidence>
<evidence type="ECO:0000256" key="5">
    <source>
        <dbReference type="ARBA" id="ARBA00022759"/>
    </source>
</evidence>
<keyword evidence="6" id="KW-0378">Hydrolase</keyword>
<evidence type="ECO:0000313" key="9">
    <source>
        <dbReference type="EMBL" id="KAJ4807897.1"/>
    </source>
</evidence>
<reference evidence="9" key="1">
    <citation type="submission" date="2022-08" db="EMBL/GenBank/DDBJ databases">
        <authorList>
            <person name="Marques A."/>
        </authorList>
    </citation>
    <scope>NUCLEOTIDE SEQUENCE</scope>
    <source>
        <strain evidence="9">RhyPub2mFocal</strain>
        <tissue evidence="9">Leaves</tissue>
    </source>
</reference>
<dbReference type="InterPro" id="IPR000477">
    <property type="entry name" value="RT_dom"/>
</dbReference>
<organism evidence="9 10">
    <name type="scientific">Rhynchospora pubera</name>
    <dbReference type="NCBI Taxonomy" id="906938"/>
    <lineage>
        <taxon>Eukaryota</taxon>
        <taxon>Viridiplantae</taxon>
        <taxon>Streptophyta</taxon>
        <taxon>Embryophyta</taxon>
        <taxon>Tracheophyta</taxon>
        <taxon>Spermatophyta</taxon>
        <taxon>Magnoliopsida</taxon>
        <taxon>Liliopsida</taxon>
        <taxon>Poales</taxon>
        <taxon>Cyperaceae</taxon>
        <taxon>Cyperoideae</taxon>
        <taxon>Rhynchosporeae</taxon>
        <taxon>Rhynchospora</taxon>
    </lineage>
</organism>
<keyword evidence="7" id="KW-0695">RNA-directed DNA polymerase</keyword>
<evidence type="ECO:0000259" key="8">
    <source>
        <dbReference type="PROSITE" id="PS50878"/>
    </source>
</evidence>
<protein>
    <submittedName>
        <fullName evidence="9">Polyprotein</fullName>
    </submittedName>
</protein>
<feature type="domain" description="Reverse transcriptase" evidence="8">
    <location>
        <begin position="276"/>
        <end position="455"/>
    </location>
</feature>
<dbReference type="CDD" id="cd01647">
    <property type="entry name" value="RT_LTR"/>
    <property type="match status" value="1"/>
</dbReference>
<keyword evidence="5" id="KW-0255">Endonuclease</keyword>
<keyword evidence="10" id="KW-1185">Reference proteome</keyword>
<sequence>MHLLMGPSELEEEEDEIEFIDCVEETEEAQLEEAIISLFTSKDANKVKTMKFKGYVGSIPICALIDSGSTHSFVNSTVLQGQQFPITKSTPMTVVVANGHKMVTETSCNALKFSIQGNEFKKDMRILDVKGYDLILGFDWLTELGPMLIDWKKGVLKFKQGSKEVKLQVCTETAEISLCEGAFSFKLEENQGSEILVACLFKVETVDEITPEMESELILILDQYHNIFVEPTFLPPYREVDHQITLLPNTQPMNLRPYRHSYFQKLELEKIIAELLKNGFIQPSTFPFASPVILVKKKDNTWRLCVDYRKLNSCTVKNRYPIPIIEDLLDELHGSKVYSKINLRAGYHQIRMIKGDIPKTTFRTHEGHYEYTVMPFGLTNAPATFKALMNQVFKPYLRKFILVFFDDILVYSPDLDTHKKHLALTFEVLKKHQLFAKRSKCAFGMAEVEYLGHIISHKGVATDPGKVEAMLKWPVPKTTKN</sequence>
<evidence type="ECO:0000256" key="2">
    <source>
        <dbReference type="ARBA" id="ARBA00022679"/>
    </source>
</evidence>
<dbReference type="GO" id="GO:0004519">
    <property type="term" value="F:endonuclease activity"/>
    <property type="evidence" value="ECO:0007669"/>
    <property type="project" value="UniProtKB-KW"/>
</dbReference>
<dbReference type="InterPro" id="IPR043502">
    <property type="entry name" value="DNA/RNA_pol_sf"/>
</dbReference>
<evidence type="ECO:0000256" key="3">
    <source>
        <dbReference type="ARBA" id="ARBA00022695"/>
    </source>
</evidence>
<dbReference type="GO" id="GO:0003964">
    <property type="term" value="F:RNA-directed DNA polymerase activity"/>
    <property type="evidence" value="ECO:0007669"/>
    <property type="project" value="UniProtKB-KW"/>
</dbReference>
<dbReference type="PROSITE" id="PS50878">
    <property type="entry name" value="RT_POL"/>
    <property type="match status" value="1"/>
</dbReference>